<keyword evidence="7" id="KW-0963">Cytoplasm</keyword>
<keyword evidence="14" id="KW-0472">Membrane</keyword>
<dbReference type="GO" id="GO:0005829">
    <property type="term" value="C:cytosol"/>
    <property type="evidence" value="ECO:0007669"/>
    <property type="project" value="GOC"/>
</dbReference>
<keyword evidence="22" id="KW-1185">Reference proteome</keyword>
<dbReference type="PRINTS" id="PR00320">
    <property type="entry name" value="GPROTEINBRPT"/>
</dbReference>
<dbReference type="PROSITE" id="PS50082">
    <property type="entry name" value="WD_REPEATS_2"/>
    <property type="match status" value="5"/>
</dbReference>
<dbReference type="GO" id="GO:0035091">
    <property type="term" value="F:phosphatidylinositol binding"/>
    <property type="evidence" value="ECO:0007669"/>
    <property type="project" value="InterPro"/>
</dbReference>
<keyword evidence="12" id="KW-0805">Transcription regulation</keyword>
<feature type="repeat" description="WD" evidence="17">
    <location>
        <begin position="488"/>
        <end position="531"/>
    </location>
</feature>
<keyword evidence="11" id="KW-0653">Protein transport</keyword>
<keyword evidence="13" id="KW-0333">Golgi apparatus</keyword>
<dbReference type="InterPro" id="IPR015943">
    <property type="entry name" value="WD40/YVTN_repeat-like_dom_sf"/>
</dbReference>
<evidence type="ECO:0000256" key="3">
    <source>
        <dbReference type="ARBA" id="ARBA00004496"/>
    </source>
</evidence>
<dbReference type="InterPro" id="IPR007582">
    <property type="entry name" value="TFIID_NTD2"/>
</dbReference>
<dbReference type="PANTHER" id="PTHR19879:SF1">
    <property type="entry name" value="CANNONBALL-RELATED"/>
    <property type="match status" value="1"/>
</dbReference>
<dbReference type="GO" id="GO:0030904">
    <property type="term" value="C:retromer complex"/>
    <property type="evidence" value="ECO:0007669"/>
    <property type="project" value="UniProtKB-ARBA"/>
</dbReference>
<dbReference type="GO" id="GO:0015031">
    <property type="term" value="P:protein transport"/>
    <property type="evidence" value="ECO:0007669"/>
    <property type="project" value="UniProtKB-KW"/>
</dbReference>
<dbReference type="Gene3D" id="1.20.1270.60">
    <property type="entry name" value="Arfaptin homology (AH) domain/BAR domain"/>
    <property type="match status" value="1"/>
</dbReference>
<sequence>MNDGQVTDYLKKKGFTKTEAVFRQETAYLGPDGRPARRDDDPGPKRYMKAFLLLKNWIENNLDIYKFELRKLLWPVFIYSYLELVSQGYTDDAKHLLDTLRPHFEAVHQDTLALLGTVTLPQHVNENQTTRIYRENKYRIPLNQSLSGNLFHFLEREADEGGATVTYVLQTYCIVETSTRGPIEPYSFEAIYRRALNLDLEEVDVQEGIPGVFTGVSNRDVLDTSAKLTLGPMPMEPELRDDVRAELEDEDQRHPPADGRPTLVEEFDKRIKREESVDAPSRSDLPLPPSRARDVVMEMQKVRENRDRFRIEGRTGGIGIPVSACMFTFHNTLGSVSCMEFSNDHQLVAVGTMDSYIRVWSLDGKPLKTSLENEKDLKVNNRKLIGHSGPVYGVSFSDSIANLNRNIYGDTDEKKPDTSTKLLLSCSADGQVRLWSLDVWACLCIYKAHDGPVFRVLWGPHGHYFATAGWDKTVRVFSQDHASAQRLMVGHDTSISALAWHPNGTYVFSASDEMDKSIRMWSIITGNCVRIFTGHAHYISALQCAHNGRILASADAGGNIFLWDIEKGTRIKRCRGHGKGGIPSLSFSAESNVLVSGGLDGTVRIWDIELPADPNKANPLTGGTAQPGAQADGTLAGDTIAVGGSSDSRSITVGGQAAQASGASTSGGGVGTGVGGGGKKKAKEVQVTPDQISAFATKKTPVMKVQFTRMNLIDPWADSAGTSEPLGASSQQSATDSTPAASASAPGPSPTTTTTASSARASRITPRRLVAQPTPLQAVEDDPLGPLGASSTPPSGTDDAASAIPAAGKAGGPPVPPLKETQLPLRTTMPAPPSAGKHRAGPPDPHRIDDDEDDDRLFGVSGPGTGPGGGPRQPPPVQTALPSPVRSATHPSVSIEQAARPSFHITVGDPHKVGDLTSSHIVYSVRTKTTSKAYKQPEFEVKRRYRDFLWLYNTLHANNPGVVVPPPPEKQAVGRFESNFVESRRAALEKMLNKIAAHPTLQLDADLKLFLESEAFNVDVKHKERKEPSLGESKSVLGSLGFSVGGGNKFVEQDDWFHDRRVYLDALENQLKALLKAMDSMVAQRKAMAEAAGDFSASLHALSTVELSPTLSGPLDALSELQLTIRDVYDRQAQQDVLTFGIIIEEYIRLIGSVKQAFTQRQKAFHSWHSAESELIKRKAAQDKLLRQGKSQQDRLNQVNAEVADAERKVHQARLLFEDMGRLMRSELDRFDREKVEDFKSGVETFLESAVEAQKELIEKWETFLMQLDAEDDETVFYRPPVVQTNKPAGDTAVDRARARIDEDSD</sequence>
<evidence type="ECO:0000256" key="1">
    <source>
        <dbReference type="ARBA" id="ARBA00004123"/>
    </source>
</evidence>
<dbReference type="InterPro" id="IPR035803">
    <property type="entry name" value="BAR_Vps5"/>
</dbReference>
<feature type="repeat" description="WD" evidence="17">
    <location>
        <begin position="582"/>
        <end position="609"/>
    </location>
</feature>
<dbReference type="GO" id="GO:0042147">
    <property type="term" value="P:retrograde transport, endosome to Golgi"/>
    <property type="evidence" value="ECO:0007669"/>
    <property type="project" value="UniProtKB-ARBA"/>
</dbReference>
<dbReference type="SMART" id="SM00320">
    <property type="entry name" value="WD40"/>
    <property type="match status" value="6"/>
</dbReference>
<dbReference type="InterPro" id="IPR019775">
    <property type="entry name" value="WD40_repeat_CS"/>
</dbReference>
<keyword evidence="10" id="KW-0677">Repeat</keyword>
<dbReference type="SUPFAM" id="SSF160897">
    <property type="entry name" value="Taf5 N-terminal domain-like"/>
    <property type="match status" value="1"/>
</dbReference>
<dbReference type="CDD" id="cd08044">
    <property type="entry name" value="TAF5_NTD2"/>
    <property type="match status" value="1"/>
</dbReference>
<feature type="repeat" description="WD" evidence="17">
    <location>
        <begin position="532"/>
        <end position="573"/>
    </location>
</feature>
<protein>
    <submittedName>
        <fullName evidence="21">Vps5 C terminal like-domain-containing protein</fullName>
    </submittedName>
</protein>
<dbReference type="InterPro" id="IPR027267">
    <property type="entry name" value="AH/BAR_dom_sf"/>
</dbReference>
<evidence type="ECO:0000313" key="22">
    <source>
        <dbReference type="Proteomes" id="UP001303760"/>
    </source>
</evidence>
<dbReference type="InterPro" id="IPR001683">
    <property type="entry name" value="PX_dom"/>
</dbReference>
<feature type="region of interest" description="Disordered" evidence="19">
    <location>
        <begin position="716"/>
        <end position="890"/>
    </location>
</feature>
<feature type="domain" description="PX" evidence="20">
    <location>
        <begin position="901"/>
        <end position="1017"/>
    </location>
</feature>
<evidence type="ECO:0000256" key="14">
    <source>
        <dbReference type="ARBA" id="ARBA00023136"/>
    </source>
</evidence>
<dbReference type="SMART" id="SM00312">
    <property type="entry name" value="PX"/>
    <property type="match status" value="1"/>
</dbReference>
<dbReference type="CDD" id="cd00200">
    <property type="entry name" value="WD40"/>
    <property type="match status" value="1"/>
</dbReference>
<dbReference type="InterPro" id="IPR001680">
    <property type="entry name" value="WD40_rpt"/>
</dbReference>
<evidence type="ECO:0000259" key="20">
    <source>
        <dbReference type="PROSITE" id="PS50195"/>
    </source>
</evidence>
<dbReference type="FunFam" id="1.20.1270.60:FF:000022">
    <property type="entry name" value="Sorting nexin 3 protein"/>
    <property type="match status" value="1"/>
</dbReference>
<keyword evidence="8" id="KW-0597">Phosphoprotein</keyword>
<feature type="compositionally biased region" description="Low complexity" evidence="19">
    <location>
        <begin position="733"/>
        <end position="768"/>
    </location>
</feature>
<evidence type="ECO:0000256" key="19">
    <source>
        <dbReference type="SAM" id="MobiDB-lite"/>
    </source>
</evidence>
<comment type="similarity">
    <text evidence="5">Belongs to the sorting nexin family.</text>
</comment>
<evidence type="ECO:0000256" key="13">
    <source>
        <dbReference type="ARBA" id="ARBA00023034"/>
    </source>
</evidence>
<reference evidence="21" key="2">
    <citation type="submission" date="2023-05" db="EMBL/GenBank/DDBJ databases">
        <authorList>
            <consortium name="Lawrence Berkeley National Laboratory"/>
            <person name="Steindorff A."/>
            <person name="Hensen N."/>
            <person name="Bonometti L."/>
            <person name="Westerberg I."/>
            <person name="Brannstrom I.O."/>
            <person name="Guillou S."/>
            <person name="Cros-Aarteil S."/>
            <person name="Calhoun S."/>
            <person name="Haridas S."/>
            <person name="Kuo A."/>
            <person name="Mondo S."/>
            <person name="Pangilinan J."/>
            <person name="Riley R."/>
            <person name="Labutti K."/>
            <person name="Andreopoulos B."/>
            <person name="Lipzen A."/>
            <person name="Chen C."/>
            <person name="Yanf M."/>
            <person name="Daum C."/>
            <person name="Ng V."/>
            <person name="Clum A."/>
            <person name="Ohm R."/>
            <person name="Martin F."/>
            <person name="Silar P."/>
            <person name="Natvig D."/>
            <person name="Lalanne C."/>
            <person name="Gautier V."/>
            <person name="Ament-Velasquez S.L."/>
            <person name="Kruys A."/>
            <person name="Hutchinson M.I."/>
            <person name="Powell A.J."/>
            <person name="Barry K."/>
            <person name="Miller A.N."/>
            <person name="Grigoriev I.V."/>
            <person name="Debuchy R."/>
            <person name="Gladieux P."/>
            <person name="Thoren M.H."/>
            <person name="Johannesson H."/>
        </authorList>
    </citation>
    <scope>NUCLEOTIDE SEQUENCE</scope>
    <source>
        <strain evidence="21">CBS 532.94</strain>
    </source>
</reference>
<feature type="coiled-coil region" evidence="18">
    <location>
        <begin position="1189"/>
        <end position="1216"/>
    </location>
</feature>
<comment type="subcellular location">
    <subcellularLocation>
        <location evidence="3">Cytoplasm</location>
    </subcellularLocation>
    <subcellularLocation>
        <location evidence="4">Golgi apparatus</location>
    </subcellularLocation>
    <subcellularLocation>
        <location evidence="2">Membrane</location>
        <topology evidence="2">Peripheral membrane protein</topology>
        <orientation evidence="2">Cytoplasmic side</orientation>
    </subcellularLocation>
    <subcellularLocation>
        <location evidence="1">Nucleus</location>
    </subcellularLocation>
</comment>
<evidence type="ECO:0000256" key="6">
    <source>
        <dbReference type="ARBA" id="ARBA00022448"/>
    </source>
</evidence>
<feature type="compositionally biased region" description="Gly residues" evidence="19">
    <location>
        <begin position="861"/>
        <end position="871"/>
    </location>
</feature>
<dbReference type="Gene3D" id="3.30.1520.10">
    <property type="entry name" value="Phox-like domain"/>
    <property type="match status" value="1"/>
</dbReference>
<keyword evidence="6" id="KW-0813">Transport</keyword>
<keyword evidence="18" id="KW-0175">Coiled coil</keyword>
<dbReference type="InterPro" id="IPR036322">
    <property type="entry name" value="WD40_repeat_dom_sf"/>
</dbReference>
<evidence type="ECO:0000256" key="11">
    <source>
        <dbReference type="ARBA" id="ARBA00022927"/>
    </source>
</evidence>
<dbReference type="PROSITE" id="PS50294">
    <property type="entry name" value="WD_REPEATS_REGION"/>
    <property type="match status" value="2"/>
</dbReference>
<dbReference type="InterPro" id="IPR020472">
    <property type="entry name" value="WD40_PAC1"/>
</dbReference>
<dbReference type="Pfam" id="PF00400">
    <property type="entry name" value="WD40"/>
    <property type="match status" value="6"/>
</dbReference>
<dbReference type="Pfam" id="PF09325">
    <property type="entry name" value="Vps5"/>
    <property type="match status" value="1"/>
</dbReference>
<dbReference type="Pfam" id="PF04494">
    <property type="entry name" value="TFIID_NTD2"/>
    <property type="match status" value="1"/>
</dbReference>
<evidence type="ECO:0000256" key="7">
    <source>
        <dbReference type="ARBA" id="ARBA00022490"/>
    </source>
</evidence>
<evidence type="ECO:0000256" key="9">
    <source>
        <dbReference type="ARBA" id="ARBA00022574"/>
    </source>
</evidence>
<evidence type="ECO:0000256" key="15">
    <source>
        <dbReference type="ARBA" id="ARBA00023163"/>
    </source>
</evidence>
<dbReference type="PROSITE" id="PS50195">
    <property type="entry name" value="PX"/>
    <property type="match status" value="1"/>
</dbReference>
<dbReference type="PANTHER" id="PTHR19879">
    <property type="entry name" value="TRANSCRIPTION INITIATION FACTOR TFIID"/>
    <property type="match status" value="1"/>
</dbReference>
<name>A0AAN7HCU4_9PEZI</name>
<evidence type="ECO:0000313" key="21">
    <source>
        <dbReference type="EMBL" id="KAK4240152.1"/>
    </source>
</evidence>
<evidence type="ECO:0000256" key="8">
    <source>
        <dbReference type="ARBA" id="ARBA00022553"/>
    </source>
</evidence>
<feature type="region of interest" description="Disordered" evidence="19">
    <location>
        <begin position="1282"/>
        <end position="1306"/>
    </location>
</feature>
<dbReference type="Gene3D" id="2.130.10.10">
    <property type="entry name" value="YVTN repeat-like/Quinoprotein amine dehydrogenase"/>
    <property type="match status" value="2"/>
</dbReference>
<keyword evidence="16" id="KW-0539">Nucleus</keyword>
<evidence type="ECO:0000256" key="4">
    <source>
        <dbReference type="ARBA" id="ARBA00004555"/>
    </source>
</evidence>
<dbReference type="PROSITE" id="PS00678">
    <property type="entry name" value="WD_REPEATS_1"/>
    <property type="match status" value="1"/>
</dbReference>
<accession>A0AAN7HCU4</accession>
<dbReference type="SUPFAM" id="SSF50978">
    <property type="entry name" value="WD40 repeat-like"/>
    <property type="match status" value="1"/>
</dbReference>
<dbReference type="GO" id="GO:0005768">
    <property type="term" value="C:endosome"/>
    <property type="evidence" value="ECO:0007669"/>
    <property type="project" value="UniProtKB-ARBA"/>
</dbReference>
<dbReference type="Gene3D" id="1.25.40.500">
    <property type="entry name" value="TFIID subunit TAF5, NTD2 domain"/>
    <property type="match status" value="1"/>
</dbReference>
<feature type="repeat" description="WD" evidence="17">
    <location>
        <begin position="446"/>
        <end position="478"/>
    </location>
</feature>
<keyword evidence="15" id="KW-0804">Transcription</keyword>
<feature type="compositionally biased region" description="Basic and acidic residues" evidence="19">
    <location>
        <begin position="1293"/>
        <end position="1306"/>
    </location>
</feature>
<dbReference type="EMBL" id="MU860046">
    <property type="protein sequence ID" value="KAK4240152.1"/>
    <property type="molecule type" value="Genomic_DNA"/>
</dbReference>
<dbReference type="InterPro" id="IPR036871">
    <property type="entry name" value="PX_dom_sf"/>
</dbReference>
<dbReference type="CDD" id="cd07627">
    <property type="entry name" value="BAR_Vps5p"/>
    <property type="match status" value="1"/>
</dbReference>
<evidence type="ECO:0000256" key="2">
    <source>
        <dbReference type="ARBA" id="ARBA00004287"/>
    </source>
</evidence>
<evidence type="ECO:0000256" key="18">
    <source>
        <dbReference type="SAM" id="Coils"/>
    </source>
</evidence>
<keyword evidence="9 17" id="KW-0853">WD repeat</keyword>
<evidence type="ECO:0000256" key="16">
    <source>
        <dbReference type="ARBA" id="ARBA00023242"/>
    </source>
</evidence>
<reference evidence="21" key="1">
    <citation type="journal article" date="2023" name="Mol. Phylogenet. Evol.">
        <title>Genome-scale phylogeny and comparative genomics of the fungal order Sordariales.</title>
        <authorList>
            <person name="Hensen N."/>
            <person name="Bonometti L."/>
            <person name="Westerberg I."/>
            <person name="Brannstrom I.O."/>
            <person name="Guillou S."/>
            <person name="Cros-Aarteil S."/>
            <person name="Calhoun S."/>
            <person name="Haridas S."/>
            <person name="Kuo A."/>
            <person name="Mondo S."/>
            <person name="Pangilinan J."/>
            <person name="Riley R."/>
            <person name="LaButti K."/>
            <person name="Andreopoulos B."/>
            <person name="Lipzen A."/>
            <person name="Chen C."/>
            <person name="Yan M."/>
            <person name="Daum C."/>
            <person name="Ng V."/>
            <person name="Clum A."/>
            <person name="Steindorff A."/>
            <person name="Ohm R.A."/>
            <person name="Martin F."/>
            <person name="Silar P."/>
            <person name="Natvig D.O."/>
            <person name="Lalanne C."/>
            <person name="Gautier V."/>
            <person name="Ament-Velasquez S.L."/>
            <person name="Kruys A."/>
            <person name="Hutchinson M.I."/>
            <person name="Powell A.J."/>
            <person name="Barry K."/>
            <person name="Miller A.N."/>
            <person name="Grigoriev I.V."/>
            <person name="Debuchy R."/>
            <person name="Gladieux P."/>
            <person name="Hiltunen Thoren M."/>
            <person name="Johannesson H."/>
        </authorList>
    </citation>
    <scope>NUCLEOTIDE SEQUENCE</scope>
    <source>
        <strain evidence="21">CBS 532.94</strain>
    </source>
</reference>
<dbReference type="SUPFAM" id="SSF103657">
    <property type="entry name" value="BAR/IMD domain-like"/>
    <property type="match status" value="1"/>
</dbReference>
<dbReference type="Pfam" id="PF00787">
    <property type="entry name" value="PX"/>
    <property type="match status" value="1"/>
</dbReference>
<proteinExistence type="inferred from homology"/>
<dbReference type="FunFam" id="3.30.1520.10:FF:000013">
    <property type="entry name" value="Putative Sorting nexin 3"/>
    <property type="match status" value="1"/>
</dbReference>
<dbReference type="CDD" id="cd06861">
    <property type="entry name" value="PX_Vps5p"/>
    <property type="match status" value="1"/>
</dbReference>
<evidence type="ECO:0000256" key="17">
    <source>
        <dbReference type="PROSITE-ProRule" id="PRU00221"/>
    </source>
</evidence>
<dbReference type="InterPro" id="IPR037264">
    <property type="entry name" value="TFIID_NTD2_sf"/>
</dbReference>
<feature type="repeat" description="WD" evidence="17">
    <location>
        <begin position="329"/>
        <end position="363"/>
    </location>
</feature>
<comment type="caution">
    <text evidence="21">The sequence shown here is derived from an EMBL/GenBank/DDBJ whole genome shotgun (WGS) entry which is preliminary data.</text>
</comment>
<feature type="compositionally biased region" description="Low complexity" evidence="19">
    <location>
        <begin position="652"/>
        <end position="664"/>
    </location>
</feature>
<dbReference type="GO" id="GO:0005794">
    <property type="term" value="C:Golgi apparatus"/>
    <property type="evidence" value="ECO:0007669"/>
    <property type="project" value="UniProtKB-SubCell"/>
</dbReference>
<feature type="region of interest" description="Disordered" evidence="19">
    <location>
        <begin position="616"/>
        <end position="685"/>
    </location>
</feature>
<dbReference type="GO" id="GO:0016251">
    <property type="term" value="F:RNA polymerase II general transcription initiation factor activity"/>
    <property type="evidence" value="ECO:0007669"/>
    <property type="project" value="TreeGrafter"/>
</dbReference>
<evidence type="ECO:0000256" key="10">
    <source>
        <dbReference type="ARBA" id="ARBA00022737"/>
    </source>
</evidence>
<dbReference type="InterPro" id="IPR015404">
    <property type="entry name" value="Vps5_C"/>
</dbReference>
<evidence type="ECO:0000256" key="12">
    <source>
        <dbReference type="ARBA" id="ARBA00023015"/>
    </source>
</evidence>
<dbReference type="InterPro" id="IPR037868">
    <property type="entry name" value="PX_Vps5"/>
</dbReference>
<dbReference type="GO" id="GO:0005669">
    <property type="term" value="C:transcription factor TFIID complex"/>
    <property type="evidence" value="ECO:0007669"/>
    <property type="project" value="TreeGrafter"/>
</dbReference>
<dbReference type="SUPFAM" id="SSF64268">
    <property type="entry name" value="PX domain"/>
    <property type="match status" value="1"/>
</dbReference>
<dbReference type="Proteomes" id="UP001303760">
    <property type="component" value="Unassembled WGS sequence"/>
</dbReference>
<evidence type="ECO:0000256" key="5">
    <source>
        <dbReference type="ARBA" id="ARBA00010883"/>
    </source>
</evidence>
<dbReference type="GO" id="GO:0006367">
    <property type="term" value="P:transcription initiation at RNA polymerase II promoter"/>
    <property type="evidence" value="ECO:0007669"/>
    <property type="project" value="TreeGrafter"/>
</dbReference>
<feature type="compositionally biased region" description="Gly residues" evidence="19">
    <location>
        <begin position="665"/>
        <end position="677"/>
    </location>
</feature>
<gene>
    <name evidence="21" type="ORF">C8A03DRAFT_42278</name>
</gene>
<organism evidence="21 22">
    <name type="scientific">Achaetomium macrosporum</name>
    <dbReference type="NCBI Taxonomy" id="79813"/>
    <lineage>
        <taxon>Eukaryota</taxon>
        <taxon>Fungi</taxon>
        <taxon>Dikarya</taxon>
        <taxon>Ascomycota</taxon>
        <taxon>Pezizomycotina</taxon>
        <taxon>Sordariomycetes</taxon>
        <taxon>Sordariomycetidae</taxon>
        <taxon>Sordariales</taxon>
        <taxon>Chaetomiaceae</taxon>
        <taxon>Achaetomium</taxon>
    </lineage>
</organism>